<reference evidence="1 2" key="1">
    <citation type="submission" date="2017-03" db="EMBL/GenBank/DDBJ databases">
        <title>Genomes of endolithic fungi from Antarctica.</title>
        <authorList>
            <person name="Coleine C."/>
            <person name="Masonjones S."/>
            <person name="Stajich J.E."/>
        </authorList>
    </citation>
    <scope>NUCLEOTIDE SEQUENCE [LARGE SCALE GENOMIC DNA]</scope>
    <source>
        <strain evidence="1 2">CCFEE 6314</strain>
    </source>
</reference>
<protein>
    <recommendedName>
        <fullName evidence="3">Protein kinase domain-containing protein</fullName>
    </recommendedName>
</protein>
<evidence type="ECO:0000313" key="2">
    <source>
        <dbReference type="Proteomes" id="UP000288859"/>
    </source>
</evidence>
<evidence type="ECO:0008006" key="3">
    <source>
        <dbReference type="Google" id="ProtNLM"/>
    </source>
</evidence>
<organism evidence="1 2">
    <name type="scientific">Exophiala mesophila</name>
    <name type="common">Black yeast-like fungus</name>
    <dbReference type="NCBI Taxonomy" id="212818"/>
    <lineage>
        <taxon>Eukaryota</taxon>
        <taxon>Fungi</taxon>
        <taxon>Dikarya</taxon>
        <taxon>Ascomycota</taxon>
        <taxon>Pezizomycotina</taxon>
        <taxon>Eurotiomycetes</taxon>
        <taxon>Chaetothyriomycetidae</taxon>
        <taxon>Chaetothyriales</taxon>
        <taxon>Herpotrichiellaceae</taxon>
        <taxon>Exophiala</taxon>
    </lineage>
</organism>
<accession>A0A438MXX0</accession>
<dbReference type="SUPFAM" id="SSF56112">
    <property type="entry name" value="Protein kinase-like (PK-like)"/>
    <property type="match status" value="1"/>
</dbReference>
<sequence length="272" mass="31284">MAQEIKFTLYKEQEDFQYIGAPEPFSRSQNLILNRHGLTWHVKFTFNSDVLRTVSDADCVFTRKIVEHMPKRRDELRSFILTIDFSNLELLPDTVTEVQFSLELHRQGPESTINPSAAIAIDQQNRYLDPSCHFSRTVHEDRSRIIFPPIDESLSTVPEISHLDLLEQKDITGSATLVKTVNDERLFIYKRIDRPLYQSMDTQVLVVEARNLQRLSFSAHIVKLVAIAVSANPYRTDSVKEGQPVIRGIILEYHTGGTLEQWLDDDEKGNKS</sequence>
<gene>
    <name evidence="1" type="ORF">B0A52_07723</name>
</gene>
<proteinExistence type="predicted"/>
<name>A0A438MXX0_EXOME</name>
<dbReference type="InterPro" id="IPR011009">
    <property type="entry name" value="Kinase-like_dom_sf"/>
</dbReference>
<dbReference type="AlphaFoldDB" id="A0A438MXX0"/>
<comment type="caution">
    <text evidence="1">The sequence shown here is derived from an EMBL/GenBank/DDBJ whole genome shotgun (WGS) entry which is preliminary data.</text>
</comment>
<dbReference type="Proteomes" id="UP000288859">
    <property type="component" value="Unassembled WGS sequence"/>
</dbReference>
<dbReference type="EMBL" id="NAJM01000044">
    <property type="protein sequence ID" value="RVX67795.1"/>
    <property type="molecule type" value="Genomic_DNA"/>
</dbReference>
<dbReference type="OrthoDB" id="4204376at2759"/>
<evidence type="ECO:0000313" key="1">
    <source>
        <dbReference type="EMBL" id="RVX67795.1"/>
    </source>
</evidence>